<sequence>MKGIGTLIAVQALLATVSGVLISQMSFVGKMGISVLYSQYNVFKIWWKIALLLFAIQLALIFVLWLVKVRLSGRMAFITILLFLIAGLIGSYFTYLDFTTTTHRLMKARFHSGGYLFWGAWGLSCIYFIMMRIVRKPIDQQAMPAATEPGAINAAISQGPPTPPPPLP</sequence>
<proteinExistence type="predicted"/>
<organism evidence="2 3">
    <name type="scientific">Parapedobacter luteus</name>
    <dbReference type="NCBI Taxonomy" id="623280"/>
    <lineage>
        <taxon>Bacteria</taxon>
        <taxon>Pseudomonadati</taxon>
        <taxon>Bacteroidota</taxon>
        <taxon>Sphingobacteriia</taxon>
        <taxon>Sphingobacteriales</taxon>
        <taxon>Sphingobacteriaceae</taxon>
        <taxon>Parapedobacter</taxon>
    </lineage>
</organism>
<keyword evidence="1" id="KW-0472">Membrane</keyword>
<keyword evidence="1" id="KW-1133">Transmembrane helix</keyword>
<evidence type="ECO:0000313" key="3">
    <source>
        <dbReference type="Proteomes" id="UP000190541"/>
    </source>
</evidence>
<reference evidence="2 3" key="1">
    <citation type="submission" date="2017-02" db="EMBL/GenBank/DDBJ databases">
        <authorList>
            <person name="Peterson S.W."/>
        </authorList>
    </citation>
    <scope>NUCLEOTIDE SEQUENCE [LARGE SCALE GENOMIC DNA]</scope>
    <source>
        <strain evidence="2 3">DSM 22899</strain>
    </source>
</reference>
<feature type="transmembrane region" description="Helical" evidence="1">
    <location>
        <begin position="45"/>
        <end position="67"/>
    </location>
</feature>
<protein>
    <submittedName>
        <fullName evidence="2">Uncharacterized protein</fullName>
    </submittedName>
</protein>
<dbReference type="AlphaFoldDB" id="A0A1T5AKN8"/>
<dbReference type="STRING" id="623280.SAMN05660226_00825"/>
<accession>A0A1T5AKN8</accession>
<evidence type="ECO:0000256" key="1">
    <source>
        <dbReference type="SAM" id="Phobius"/>
    </source>
</evidence>
<keyword evidence="3" id="KW-1185">Reference proteome</keyword>
<keyword evidence="1" id="KW-0812">Transmembrane</keyword>
<dbReference type="RefSeq" id="WP_176146093.1">
    <property type="nucleotide sequence ID" value="NZ_FUYS01000002.1"/>
</dbReference>
<dbReference type="Proteomes" id="UP000190541">
    <property type="component" value="Unassembled WGS sequence"/>
</dbReference>
<feature type="transmembrane region" description="Helical" evidence="1">
    <location>
        <begin position="115"/>
        <end position="134"/>
    </location>
</feature>
<name>A0A1T5AKN8_9SPHI</name>
<gene>
    <name evidence="2" type="ORF">SAMN05660226_00825</name>
</gene>
<evidence type="ECO:0000313" key="2">
    <source>
        <dbReference type="EMBL" id="SKB35173.1"/>
    </source>
</evidence>
<feature type="transmembrane region" description="Helical" evidence="1">
    <location>
        <begin position="74"/>
        <end position="95"/>
    </location>
</feature>
<dbReference type="EMBL" id="FUYS01000002">
    <property type="protein sequence ID" value="SKB35173.1"/>
    <property type="molecule type" value="Genomic_DNA"/>
</dbReference>